<reference evidence="1" key="2">
    <citation type="journal article" date="2022" name="New Phytol.">
        <title>Evolutionary transition to the ectomycorrhizal habit in the genomes of a hyperdiverse lineage of mushroom-forming fungi.</title>
        <authorList>
            <person name="Looney B."/>
            <person name="Miyauchi S."/>
            <person name="Morin E."/>
            <person name="Drula E."/>
            <person name="Courty P.E."/>
            <person name="Kohler A."/>
            <person name="Kuo A."/>
            <person name="LaButti K."/>
            <person name="Pangilinan J."/>
            <person name="Lipzen A."/>
            <person name="Riley R."/>
            <person name="Andreopoulos W."/>
            <person name="He G."/>
            <person name="Johnson J."/>
            <person name="Nolan M."/>
            <person name="Tritt A."/>
            <person name="Barry K.W."/>
            <person name="Grigoriev I.V."/>
            <person name="Nagy L.G."/>
            <person name="Hibbett D."/>
            <person name="Henrissat B."/>
            <person name="Matheny P.B."/>
            <person name="Labbe J."/>
            <person name="Martin F.M."/>
        </authorList>
    </citation>
    <scope>NUCLEOTIDE SEQUENCE</scope>
    <source>
        <strain evidence="1">FP105234-sp</strain>
    </source>
</reference>
<gene>
    <name evidence="1" type="ORF">FA95DRAFT_1613773</name>
</gene>
<name>A0ACB8R217_9AGAM</name>
<dbReference type="Proteomes" id="UP000814033">
    <property type="component" value="Unassembled WGS sequence"/>
</dbReference>
<sequence>MTAIAGAIMSGFVRAVDDVPIEFGADLDIPDARGWVAVLRDYGISFEDEE</sequence>
<accession>A0ACB8R217</accession>
<dbReference type="EMBL" id="MU276656">
    <property type="protein sequence ID" value="KAI0037927.1"/>
    <property type="molecule type" value="Genomic_DNA"/>
</dbReference>
<evidence type="ECO:0000313" key="2">
    <source>
        <dbReference type="Proteomes" id="UP000814033"/>
    </source>
</evidence>
<organism evidence="1 2">
    <name type="scientific">Auriscalpium vulgare</name>
    <dbReference type="NCBI Taxonomy" id="40419"/>
    <lineage>
        <taxon>Eukaryota</taxon>
        <taxon>Fungi</taxon>
        <taxon>Dikarya</taxon>
        <taxon>Basidiomycota</taxon>
        <taxon>Agaricomycotina</taxon>
        <taxon>Agaricomycetes</taxon>
        <taxon>Russulales</taxon>
        <taxon>Auriscalpiaceae</taxon>
        <taxon>Auriscalpium</taxon>
    </lineage>
</organism>
<proteinExistence type="predicted"/>
<reference evidence="1" key="1">
    <citation type="submission" date="2021-02" db="EMBL/GenBank/DDBJ databases">
        <authorList>
            <consortium name="DOE Joint Genome Institute"/>
            <person name="Ahrendt S."/>
            <person name="Looney B.P."/>
            <person name="Miyauchi S."/>
            <person name="Morin E."/>
            <person name="Drula E."/>
            <person name="Courty P.E."/>
            <person name="Chicoki N."/>
            <person name="Fauchery L."/>
            <person name="Kohler A."/>
            <person name="Kuo A."/>
            <person name="Labutti K."/>
            <person name="Pangilinan J."/>
            <person name="Lipzen A."/>
            <person name="Riley R."/>
            <person name="Andreopoulos W."/>
            <person name="He G."/>
            <person name="Johnson J."/>
            <person name="Barry K.W."/>
            <person name="Grigoriev I.V."/>
            <person name="Nagy L."/>
            <person name="Hibbett D."/>
            <person name="Henrissat B."/>
            <person name="Matheny P.B."/>
            <person name="Labbe J."/>
            <person name="Martin F."/>
        </authorList>
    </citation>
    <scope>NUCLEOTIDE SEQUENCE</scope>
    <source>
        <strain evidence="1">FP105234-sp</strain>
    </source>
</reference>
<keyword evidence="2" id="KW-1185">Reference proteome</keyword>
<evidence type="ECO:0000313" key="1">
    <source>
        <dbReference type="EMBL" id="KAI0037927.1"/>
    </source>
</evidence>
<comment type="caution">
    <text evidence="1">The sequence shown here is derived from an EMBL/GenBank/DDBJ whole genome shotgun (WGS) entry which is preliminary data.</text>
</comment>
<protein>
    <submittedName>
        <fullName evidence="1">Uncharacterized protein</fullName>
    </submittedName>
</protein>